<dbReference type="InterPro" id="IPR005821">
    <property type="entry name" value="Ion_trans_dom"/>
</dbReference>
<feature type="chain" id="PRO_5040829005" description="Sodium channel protein" evidence="17">
    <location>
        <begin position="16"/>
        <end position="667"/>
    </location>
</feature>
<dbReference type="GO" id="GO:0086010">
    <property type="term" value="P:membrane depolarization during action potential"/>
    <property type="evidence" value="ECO:0007669"/>
    <property type="project" value="TreeGrafter"/>
</dbReference>
<feature type="transmembrane region" description="Helical" evidence="15">
    <location>
        <begin position="214"/>
        <end position="233"/>
    </location>
</feature>
<keyword evidence="13 15" id="KW-0739">Sodium transport</keyword>
<evidence type="ECO:0000256" key="8">
    <source>
        <dbReference type="ARBA" id="ARBA00022989"/>
    </source>
</evidence>
<evidence type="ECO:0000256" key="15">
    <source>
        <dbReference type="RuleBase" id="RU361132"/>
    </source>
</evidence>
<evidence type="ECO:0000256" key="12">
    <source>
        <dbReference type="ARBA" id="ARBA00023157"/>
    </source>
</evidence>
<evidence type="ECO:0000256" key="11">
    <source>
        <dbReference type="ARBA" id="ARBA00023136"/>
    </source>
</evidence>
<comment type="caution">
    <text evidence="20">The sequence shown here is derived from an EMBL/GenBank/DDBJ whole genome shotgun (WGS) entry which is preliminary data.</text>
</comment>
<evidence type="ECO:0000259" key="18">
    <source>
        <dbReference type="Pfam" id="PF00520"/>
    </source>
</evidence>
<dbReference type="AlphaFoldDB" id="A0A9W9YS93"/>
<comment type="function">
    <text evidence="15">Mediates the voltage-dependent sodium ion permeability of excitable membranes. Assuming opened or closed conformations in response to the voltage difference across the membrane, the protein forms a sodium-selective channel through which Na(+) ions may pass in accordance with their electrochemical gradient.</text>
</comment>
<name>A0A9W9YS93_9CNID</name>
<dbReference type="Pfam" id="PF00520">
    <property type="entry name" value="Ion_trans"/>
    <property type="match status" value="2"/>
</dbReference>
<evidence type="ECO:0000256" key="6">
    <source>
        <dbReference type="ARBA" id="ARBA00022737"/>
    </source>
</evidence>
<evidence type="ECO:0000256" key="9">
    <source>
        <dbReference type="ARBA" id="ARBA00023053"/>
    </source>
</evidence>
<evidence type="ECO:0000256" key="17">
    <source>
        <dbReference type="SAM" id="SignalP"/>
    </source>
</evidence>
<keyword evidence="5 15" id="KW-0812">Transmembrane</keyword>
<keyword evidence="8 15" id="KW-1133">Transmembrane helix</keyword>
<dbReference type="InterPro" id="IPR044564">
    <property type="entry name" value="Na_chnl_inactivation_gate"/>
</dbReference>
<accession>A0A9W9YS93</accession>
<dbReference type="GO" id="GO:0005248">
    <property type="term" value="F:voltage-gated sodium channel activity"/>
    <property type="evidence" value="ECO:0007669"/>
    <property type="project" value="InterPro"/>
</dbReference>
<keyword evidence="17" id="KW-0732">Signal</keyword>
<evidence type="ECO:0000259" key="19">
    <source>
        <dbReference type="Pfam" id="PF16905"/>
    </source>
</evidence>
<keyword evidence="6" id="KW-0677">Repeat</keyword>
<keyword evidence="12" id="KW-1015">Disulfide bond</keyword>
<dbReference type="GO" id="GO:0001518">
    <property type="term" value="C:voltage-gated sodium channel complex"/>
    <property type="evidence" value="ECO:0007669"/>
    <property type="project" value="UniProtKB-UniRule"/>
</dbReference>
<feature type="transmembrane region" description="Helical" evidence="15">
    <location>
        <begin position="310"/>
        <end position="327"/>
    </location>
</feature>
<feature type="domain" description="Ion transport" evidence="18">
    <location>
        <begin position="210"/>
        <end position="433"/>
    </location>
</feature>
<dbReference type="EMBL" id="MU827303">
    <property type="protein sequence ID" value="KAJ7365283.1"/>
    <property type="molecule type" value="Genomic_DNA"/>
</dbReference>
<keyword evidence="4" id="KW-1003">Cell membrane</keyword>
<feature type="compositionally biased region" description="Acidic residues" evidence="16">
    <location>
        <begin position="621"/>
        <end position="644"/>
    </location>
</feature>
<evidence type="ECO:0000256" key="14">
    <source>
        <dbReference type="ARBA" id="ARBA00023303"/>
    </source>
</evidence>
<dbReference type="PANTHER" id="PTHR10037:SF62">
    <property type="entry name" value="SODIUM CHANNEL PROTEIN 60E"/>
    <property type="match status" value="1"/>
</dbReference>
<dbReference type="GO" id="GO:0019228">
    <property type="term" value="P:neuronal action potential"/>
    <property type="evidence" value="ECO:0007669"/>
    <property type="project" value="TreeGrafter"/>
</dbReference>
<keyword evidence="3 15" id="KW-0894">Sodium channel</keyword>
<dbReference type="PANTHER" id="PTHR10037">
    <property type="entry name" value="VOLTAGE-GATED CATION CHANNEL CALCIUM AND SODIUM"/>
    <property type="match status" value="1"/>
</dbReference>
<evidence type="ECO:0000256" key="3">
    <source>
        <dbReference type="ARBA" id="ARBA00022461"/>
    </source>
</evidence>
<evidence type="ECO:0000256" key="10">
    <source>
        <dbReference type="ARBA" id="ARBA00023065"/>
    </source>
</evidence>
<evidence type="ECO:0000256" key="5">
    <source>
        <dbReference type="ARBA" id="ARBA00022692"/>
    </source>
</evidence>
<dbReference type="Pfam" id="PF16905">
    <property type="entry name" value="GPHH"/>
    <property type="match status" value="1"/>
</dbReference>
<protein>
    <recommendedName>
        <fullName evidence="15">Sodium channel protein</fullName>
    </recommendedName>
</protein>
<evidence type="ECO:0000256" key="4">
    <source>
        <dbReference type="ARBA" id="ARBA00022475"/>
    </source>
</evidence>
<dbReference type="OrthoDB" id="2984333at2759"/>
<evidence type="ECO:0000256" key="1">
    <source>
        <dbReference type="ARBA" id="ARBA00004651"/>
    </source>
</evidence>
<keyword evidence="11 15" id="KW-0472">Membrane</keyword>
<gene>
    <name evidence="20" type="ORF">OS493_005385</name>
</gene>
<keyword evidence="21" id="KW-1185">Reference proteome</keyword>
<dbReference type="PRINTS" id="PR00170">
    <property type="entry name" value="NACHANNEL"/>
</dbReference>
<dbReference type="InterPro" id="IPR031649">
    <property type="entry name" value="GPHH_dom"/>
</dbReference>
<comment type="caution">
    <text evidence="15">Lacks conserved residue(s) required for the propagation of feature annotation.</text>
</comment>
<feature type="transmembrane region" description="Helical" evidence="15">
    <location>
        <begin position="397"/>
        <end position="423"/>
    </location>
</feature>
<keyword evidence="7 15" id="KW-0851">Voltage-gated channel</keyword>
<keyword evidence="14 15" id="KW-0407">Ion channel</keyword>
<evidence type="ECO:0000256" key="7">
    <source>
        <dbReference type="ARBA" id="ARBA00022882"/>
    </source>
</evidence>
<dbReference type="Gene3D" id="1.10.287.70">
    <property type="match status" value="2"/>
</dbReference>
<organism evidence="20 21">
    <name type="scientific">Desmophyllum pertusum</name>
    <dbReference type="NCBI Taxonomy" id="174260"/>
    <lineage>
        <taxon>Eukaryota</taxon>
        <taxon>Metazoa</taxon>
        <taxon>Cnidaria</taxon>
        <taxon>Anthozoa</taxon>
        <taxon>Hexacorallia</taxon>
        <taxon>Scleractinia</taxon>
        <taxon>Caryophylliina</taxon>
        <taxon>Caryophylliidae</taxon>
        <taxon>Desmophyllum</taxon>
    </lineage>
</organism>
<comment type="subcellular location">
    <subcellularLocation>
        <location evidence="1 15">Cell membrane</location>
        <topology evidence="1 15">Multi-pass membrane protein</topology>
    </subcellularLocation>
</comment>
<sequence>MLVCLIFWLIFSIVGYQLFSGKFYRCVKNDTLEKLDWTVVANMSQCNETLGYRWMNAKINFDSSLQGFLALFQVATLEGVFEVMDDSVDGAAPYQQPRYESSFYAYFYYVVFIILGSFFILNLFIGVIIENFNRLKQQYEDSGTLGMFLTPGQRSWVNTLKKTYYRKPRKQFKRPQNKFRAWLFDLILQRKFEVFIMSFPLTRARYLFSGPSRYLNYIFTGIFIIEAVIRLIALRFDYFKLGWNVFDFIIVVFSIVGIIVEDVLQQNMIFSPGLLRVVRVFRLGRLLRFFEGAKGVRMLLFALVKSLPGLVNIAMLLCLIIFIYAIIGMSSFGYVKKTNGITDVVNFETFGNSMLLLFRVGTAAGWNTILDPLMVSTPDCDENLDNGGLNGNCGNRFLAVFFFVTYILIIFLIIINMYIAVILENFNEAQQQEEIGVSDDDLETFVQVWEEFDPQATHYISLNQLSDLLDALEPPLQIPKPNRHLFGELQVPLKTGYRIYILDLMQVLVRRAMGGVEGHEEEEMSMLVDRLQERFQNMRKKETTISSLPEQHKFEMKAAVTIQKAIRIFLLKKRMRVKGGAFHAYDDKGKGHKGWKERQVEDNTRVIGMLWLNQAKRYDDESTTDLQNEDEENQNTDENTENDTPDTLTVVDDEKPKPSPNTLSVNC</sequence>
<dbReference type="SUPFAM" id="SSF81324">
    <property type="entry name" value="Voltage-gated potassium channels"/>
    <property type="match status" value="2"/>
</dbReference>
<feature type="transmembrane region" description="Helical" evidence="15">
    <location>
        <begin position="106"/>
        <end position="129"/>
    </location>
</feature>
<evidence type="ECO:0000313" key="21">
    <source>
        <dbReference type="Proteomes" id="UP001163046"/>
    </source>
</evidence>
<keyword evidence="10 15" id="KW-0406">Ion transport</keyword>
<feature type="region of interest" description="Disordered" evidence="16">
    <location>
        <begin position="619"/>
        <end position="667"/>
    </location>
</feature>
<proteinExistence type="inferred from homology"/>
<dbReference type="FunFam" id="1.10.287.70:FF:000001">
    <property type="entry name" value="Sodium channel protein"/>
    <property type="match status" value="1"/>
</dbReference>
<feature type="signal peptide" evidence="17">
    <location>
        <begin position="1"/>
        <end position="15"/>
    </location>
</feature>
<keyword evidence="2 15" id="KW-0813">Transport</keyword>
<comment type="similarity">
    <text evidence="15">Belongs to the sodium channel (TC 1.A.1.10) family.</text>
</comment>
<feature type="transmembrane region" description="Helical" evidence="15">
    <location>
        <begin position="245"/>
        <end position="264"/>
    </location>
</feature>
<feature type="domain" description="Ion transport" evidence="18">
    <location>
        <begin position="1"/>
        <end position="139"/>
    </location>
</feature>
<dbReference type="InterPro" id="IPR001696">
    <property type="entry name" value="Na_channel_asu"/>
</dbReference>
<evidence type="ECO:0000256" key="13">
    <source>
        <dbReference type="ARBA" id="ARBA00023201"/>
    </source>
</evidence>
<keyword evidence="9 15" id="KW-0915">Sodium</keyword>
<dbReference type="Proteomes" id="UP001163046">
    <property type="component" value="Unassembled WGS sequence"/>
</dbReference>
<evidence type="ECO:0000313" key="20">
    <source>
        <dbReference type="EMBL" id="KAJ7365283.1"/>
    </source>
</evidence>
<dbReference type="InterPro" id="IPR027359">
    <property type="entry name" value="Volt_channel_dom_sf"/>
</dbReference>
<reference evidence="20" key="1">
    <citation type="submission" date="2023-01" db="EMBL/GenBank/DDBJ databases">
        <title>Genome assembly of the deep-sea coral Lophelia pertusa.</title>
        <authorList>
            <person name="Herrera S."/>
            <person name="Cordes E."/>
        </authorList>
    </citation>
    <scope>NUCLEOTIDE SEQUENCE</scope>
    <source>
        <strain evidence="20">USNM1676648</strain>
        <tissue evidence="20">Polyp</tissue>
    </source>
</reference>
<dbReference type="Gene3D" id="1.20.120.350">
    <property type="entry name" value="Voltage-gated potassium channels. Chain C"/>
    <property type="match status" value="1"/>
</dbReference>
<evidence type="ECO:0000256" key="2">
    <source>
        <dbReference type="ARBA" id="ARBA00022448"/>
    </source>
</evidence>
<dbReference type="Gene3D" id="1.10.238.10">
    <property type="entry name" value="EF-hand"/>
    <property type="match status" value="1"/>
</dbReference>
<evidence type="ECO:0000256" key="16">
    <source>
        <dbReference type="SAM" id="MobiDB-lite"/>
    </source>
</evidence>
<dbReference type="GO" id="GO:0022843">
    <property type="term" value="F:voltage-gated monoatomic cation channel activity"/>
    <property type="evidence" value="ECO:0007669"/>
    <property type="project" value="UniProtKB-ARBA"/>
</dbReference>
<dbReference type="InterPro" id="IPR043203">
    <property type="entry name" value="VGCC_Ca_Na"/>
</dbReference>
<feature type="domain" description="Voltage-dependent L-type calcium channel IQ-associated" evidence="19">
    <location>
        <begin position="445"/>
        <end position="478"/>
    </location>
</feature>
<dbReference type="CDD" id="cd13433">
    <property type="entry name" value="Na_channel_gate"/>
    <property type="match status" value="1"/>
</dbReference>